<gene>
    <name evidence="2" type="ORF">P256_00412</name>
</gene>
<dbReference type="eggNOG" id="COG0625">
    <property type="taxonomic scope" value="Bacteria"/>
</dbReference>
<protein>
    <recommendedName>
        <fullName evidence="1">GST N-terminal domain-containing protein</fullName>
    </recommendedName>
</protein>
<reference evidence="2 3" key="1">
    <citation type="submission" date="2013-10" db="EMBL/GenBank/DDBJ databases">
        <title>The Genome Sequence of Acinetobacter nectaris CIP 110549.</title>
        <authorList>
            <consortium name="The Broad Institute Genomics Platform"/>
            <consortium name="The Broad Institute Genome Sequencing Center for Infectious Disease"/>
            <person name="Cerqueira G."/>
            <person name="Feldgarden M."/>
            <person name="Courvalin P."/>
            <person name="Grillot-Courvalin C."/>
            <person name="Clermont D."/>
            <person name="Rocha E."/>
            <person name="Yoon E.-J."/>
            <person name="Nemec A."/>
            <person name="Young S.K."/>
            <person name="Zeng Q."/>
            <person name="Gargeya S."/>
            <person name="Fitzgerald M."/>
            <person name="Abouelleil A."/>
            <person name="Alvarado L."/>
            <person name="Berlin A.M."/>
            <person name="Chapman S.B."/>
            <person name="Gainer-Dewar J."/>
            <person name="Goldberg J."/>
            <person name="Gnerre S."/>
            <person name="Griggs A."/>
            <person name="Gujja S."/>
            <person name="Hansen M."/>
            <person name="Howarth C."/>
            <person name="Imamovic A."/>
            <person name="Ireland A."/>
            <person name="Larimer J."/>
            <person name="McCowan C."/>
            <person name="Murphy C."/>
            <person name="Pearson M."/>
            <person name="Poon T.W."/>
            <person name="Priest M."/>
            <person name="Roberts A."/>
            <person name="Saif S."/>
            <person name="Shea T."/>
            <person name="Sykes S."/>
            <person name="Wortman J."/>
            <person name="Nusbaum C."/>
            <person name="Birren B."/>
        </authorList>
    </citation>
    <scope>NUCLEOTIDE SEQUENCE [LARGE SCALE GENOMIC DNA]</scope>
    <source>
        <strain evidence="2 3">CIP 110549</strain>
    </source>
</reference>
<dbReference type="InterPro" id="IPR036249">
    <property type="entry name" value="Thioredoxin-like_sf"/>
</dbReference>
<dbReference type="CDD" id="cd00570">
    <property type="entry name" value="GST_N_family"/>
    <property type="match status" value="1"/>
</dbReference>
<dbReference type="SUPFAM" id="SSF52833">
    <property type="entry name" value="Thioredoxin-like"/>
    <property type="match status" value="1"/>
</dbReference>
<evidence type="ECO:0000313" key="2">
    <source>
        <dbReference type="EMBL" id="ESK39973.1"/>
    </source>
</evidence>
<dbReference type="InterPro" id="IPR004045">
    <property type="entry name" value="Glutathione_S-Trfase_N"/>
</dbReference>
<dbReference type="OrthoDB" id="9782992at2"/>
<evidence type="ECO:0000313" key="3">
    <source>
        <dbReference type="Proteomes" id="UP000023785"/>
    </source>
</evidence>
<dbReference type="PATRIC" id="fig|1392540.3.peg.403"/>
<dbReference type="PANTHER" id="PTHR42673:SF4">
    <property type="entry name" value="MALEYLACETOACETATE ISOMERASE"/>
    <property type="match status" value="1"/>
</dbReference>
<dbReference type="RefSeq" id="WP_023272015.1">
    <property type="nucleotide sequence ID" value="NZ_KI530712.1"/>
</dbReference>
<dbReference type="InterPro" id="IPR036282">
    <property type="entry name" value="Glutathione-S-Trfase_C_sf"/>
</dbReference>
<dbReference type="Proteomes" id="UP000023785">
    <property type="component" value="Unassembled WGS sequence"/>
</dbReference>
<dbReference type="Gene3D" id="1.20.1050.10">
    <property type="match status" value="1"/>
</dbReference>
<dbReference type="HOGENOM" id="CLU_011226_0_3_6"/>
<dbReference type="STRING" id="1392540.P256_00412"/>
<dbReference type="GO" id="GO:0006559">
    <property type="term" value="P:L-phenylalanine catabolic process"/>
    <property type="evidence" value="ECO:0007669"/>
    <property type="project" value="TreeGrafter"/>
</dbReference>
<dbReference type="GO" id="GO:0016034">
    <property type="term" value="F:maleylacetoacetate isomerase activity"/>
    <property type="evidence" value="ECO:0007669"/>
    <property type="project" value="TreeGrafter"/>
</dbReference>
<dbReference type="PANTHER" id="PTHR42673">
    <property type="entry name" value="MALEYLACETOACETATE ISOMERASE"/>
    <property type="match status" value="1"/>
</dbReference>
<keyword evidence="3" id="KW-1185">Reference proteome</keyword>
<organism evidence="2 3">
    <name type="scientific">Acinetobacter nectaris CIP 110549</name>
    <dbReference type="NCBI Taxonomy" id="1392540"/>
    <lineage>
        <taxon>Bacteria</taxon>
        <taxon>Pseudomonadati</taxon>
        <taxon>Pseudomonadota</taxon>
        <taxon>Gammaproteobacteria</taxon>
        <taxon>Moraxellales</taxon>
        <taxon>Moraxellaceae</taxon>
        <taxon>Acinetobacter</taxon>
    </lineage>
</organism>
<dbReference type="Pfam" id="PF14497">
    <property type="entry name" value="GST_C_3"/>
    <property type="match status" value="1"/>
</dbReference>
<dbReference type="SUPFAM" id="SSF47616">
    <property type="entry name" value="GST C-terminal domain-like"/>
    <property type="match status" value="1"/>
</dbReference>
<accession>V2TBH5</accession>
<name>V2TBH5_9GAMM</name>
<dbReference type="Pfam" id="PF13417">
    <property type="entry name" value="GST_N_3"/>
    <property type="match status" value="1"/>
</dbReference>
<dbReference type="GO" id="GO:0006749">
    <property type="term" value="P:glutathione metabolic process"/>
    <property type="evidence" value="ECO:0007669"/>
    <property type="project" value="TreeGrafter"/>
</dbReference>
<proteinExistence type="predicted"/>
<sequence length="253" mass="30050">MRILYQFPLSHFCEKARWLLDYKELDYVAQNLTPIVHRAFSRLKTKQNTLPILKDNDLWIHDSTKIAEYLDEIYPEKILIPQNRSLKESIYNFNNIANELGEHVRRWTLQNIILIDQKSIDNMINERGYLRKFEKYSKPVLKKLISQSLHLSDEQMKYDHHRIIEIIEMLNIQLKNAHKGYLVGEHLTLADISICSMLAPLMNIYGTPWEIGESKQSQELLDMQMFIQSTAIGQYVQRIYNTERNARIDWRGI</sequence>
<dbReference type="Gene3D" id="3.40.30.10">
    <property type="entry name" value="Glutaredoxin"/>
    <property type="match status" value="1"/>
</dbReference>
<comment type="caution">
    <text evidence="2">The sequence shown here is derived from an EMBL/GenBank/DDBJ whole genome shotgun (WGS) entry which is preliminary data.</text>
</comment>
<dbReference type="GO" id="GO:0004364">
    <property type="term" value="F:glutathione transferase activity"/>
    <property type="evidence" value="ECO:0007669"/>
    <property type="project" value="TreeGrafter"/>
</dbReference>
<dbReference type="EMBL" id="AYER01000003">
    <property type="protein sequence ID" value="ESK39973.1"/>
    <property type="molecule type" value="Genomic_DNA"/>
</dbReference>
<evidence type="ECO:0000259" key="1">
    <source>
        <dbReference type="PROSITE" id="PS50404"/>
    </source>
</evidence>
<dbReference type="AlphaFoldDB" id="V2TBH5"/>
<feature type="domain" description="GST N-terminal" evidence="1">
    <location>
        <begin position="1"/>
        <end position="78"/>
    </location>
</feature>
<dbReference type="PROSITE" id="PS50404">
    <property type="entry name" value="GST_NTER"/>
    <property type="match status" value="1"/>
</dbReference>
<dbReference type="InterPro" id="IPR004046">
    <property type="entry name" value="GST_C"/>
</dbReference>